<gene>
    <name evidence="2" type="ORF">GCM10023225_07600</name>
</gene>
<keyword evidence="1" id="KW-1133">Transmembrane helix</keyword>
<dbReference type="NCBIfam" id="TIGR02532">
    <property type="entry name" value="IV_pilin_GFxxxE"/>
    <property type="match status" value="1"/>
</dbReference>
<keyword evidence="1" id="KW-0812">Transmembrane</keyword>
<feature type="transmembrane region" description="Helical" evidence="1">
    <location>
        <begin position="20"/>
        <end position="40"/>
    </location>
</feature>
<dbReference type="SUPFAM" id="SSF54523">
    <property type="entry name" value="Pili subunits"/>
    <property type="match status" value="1"/>
</dbReference>
<dbReference type="Proteomes" id="UP001501195">
    <property type="component" value="Unassembled WGS sequence"/>
</dbReference>
<accession>A0ABP9HCI6</accession>
<evidence type="ECO:0000313" key="3">
    <source>
        <dbReference type="Proteomes" id="UP001501195"/>
    </source>
</evidence>
<comment type="caution">
    <text evidence="2">The sequence shown here is derived from an EMBL/GenBank/DDBJ whole genome shotgun (WGS) entry which is preliminary data.</text>
</comment>
<dbReference type="Pfam" id="PF07963">
    <property type="entry name" value="N_methyl"/>
    <property type="match status" value="1"/>
</dbReference>
<reference evidence="3" key="1">
    <citation type="journal article" date="2019" name="Int. J. Syst. Evol. Microbiol.">
        <title>The Global Catalogue of Microorganisms (GCM) 10K type strain sequencing project: providing services to taxonomists for standard genome sequencing and annotation.</title>
        <authorList>
            <consortium name="The Broad Institute Genomics Platform"/>
            <consortium name="The Broad Institute Genome Sequencing Center for Infectious Disease"/>
            <person name="Wu L."/>
            <person name="Ma J."/>
        </authorList>
    </citation>
    <scope>NUCLEOTIDE SEQUENCE [LARGE SCALE GENOMIC DNA]</scope>
    <source>
        <strain evidence="3">JCM 18126</strain>
    </source>
</reference>
<name>A0ABP9HCI6_9ACTN</name>
<keyword evidence="3" id="KW-1185">Reference proteome</keyword>
<organism evidence="2 3">
    <name type="scientific">Kineococcus glutinatus</name>
    <dbReference type="NCBI Taxonomy" id="1070872"/>
    <lineage>
        <taxon>Bacteria</taxon>
        <taxon>Bacillati</taxon>
        <taxon>Actinomycetota</taxon>
        <taxon>Actinomycetes</taxon>
        <taxon>Kineosporiales</taxon>
        <taxon>Kineosporiaceae</taxon>
        <taxon>Kineococcus</taxon>
    </lineage>
</organism>
<dbReference type="InterPro" id="IPR012902">
    <property type="entry name" value="N_methyl_site"/>
</dbReference>
<protein>
    <recommendedName>
        <fullName evidence="4">Prepilin-type N-terminal cleavage/methylation domain-containing protein</fullName>
    </recommendedName>
</protein>
<evidence type="ECO:0000256" key="1">
    <source>
        <dbReference type="SAM" id="Phobius"/>
    </source>
</evidence>
<evidence type="ECO:0000313" key="2">
    <source>
        <dbReference type="EMBL" id="GAA4967492.1"/>
    </source>
</evidence>
<dbReference type="EMBL" id="BAABIL010000091">
    <property type="protein sequence ID" value="GAA4967492.1"/>
    <property type="molecule type" value="Genomic_DNA"/>
</dbReference>
<keyword evidence="1" id="KW-0472">Membrane</keyword>
<sequence length="412" mass="41946">MRNRWWTPRHDDGFTLVEVIVALALLGVVATATLTFFIRATSSTSALQRKQAAVAVANSALDLARSVAPADLVEGRSTAAVSAQWAASTAPDLALTWPADDGSSPTATVQSVPITATPTVSGQPYSVSTLIGVCYRQRAAGTTTGTTSACTKPSGSSATTTPTGYVKVYRVVAEVTWNASGQVSGCSAGACVYRASTLIDANGDATWNVAAAPIANTTPRDVDAQTGTTTTPVDLQVLSLAGNVDADSSFVITSSSVTQGQLFVDGSAYNATSRFKGSTLTYAPQAGALGTHTLTYYILNASGQASEEATLTIRVIPLAVADTFTVGRNSTTTVNFGTNDKPNAFGSAVALSGSVALTSGSCTNISSDSSGKVSFRTPASTGTCVFSYQLKGATSSTSALVSDATTITVTVS</sequence>
<proteinExistence type="predicted"/>
<dbReference type="RefSeq" id="WP_345711021.1">
    <property type="nucleotide sequence ID" value="NZ_BAABIL010000091.1"/>
</dbReference>
<dbReference type="InterPro" id="IPR045584">
    <property type="entry name" value="Pilin-like"/>
</dbReference>
<evidence type="ECO:0008006" key="4">
    <source>
        <dbReference type="Google" id="ProtNLM"/>
    </source>
</evidence>